<protein>
    <submittedName>
        <fullName evidence="1">Uncharacterized protein</fullName>
    </submittedName>
</protein>
<evidence type="ECO:0000313" key="2">
    <source>
        <dbReference type="Proteomes" id="UP000001072"/>
    </source>
</evidence>
<evidence type="ECO:0000313" key="1">
    <source>
        <dbReference type="EMBL" id="EGF96914.1"/>
    </source>
</evidence>
<organism evidence="2">
    <name type="scientific">Melampsora larici-populina (strain 98AG31 / pathotype 3-4-7)</name>
    <name type="common">Poplar leaf rust fungus</name>
    <dbReference type="NCBI Taxonomy" id="747676"/>
    <lineage>
        <taxon>Eukaryota</taxon>
        <taxon>Fungi</taxon>
        <taxon>Dikarya</taxon>
        <taxon>Basidiomycota</taxon>
        <taxon>Pucciniomycotina</taxon>
        <taxon>Pucciniomycetes</taxon>
        <taxon>Pucciniales</taxon>
        <taxon>Melampsoraceae</taxon>
        <taxon>Melampsora</taxon>
    </lineage>
</organism>
<dbReference type="Proteomes" id="UP000001072">
    <property type="component" value="Unassembled WGS sequence"/>
</dbReference>
<gene>
    <name evidence="1" type="ORF">MELLADRAFT_70341</name>
</gene>
<dbReference type="HOGENOM" id="CLU_471785_0_0_1"/>
<reference evidence="2" key="1">
    <citation type="journal article" date="2011" name="Proc. Natl. Acad. Sci. U.S.A.">
        <title>Obligate biotrophy features unraveled by the genomic analysis of rust fungi.</title>
        <authorList>
            <person name="Duplessis S."/>
            <person name="Cuomo C.A."/>
            <person name="Lin Y.-C."/>
            <person name="Aerts A."/>
            <person name="Tisserant E."/>
            <person name="Veneault-Fourrey C."/>
            <person name="Joly D.L."/>
            <person name="Hacquard S."/>
            <person name="Amselem J."/>
            <person name="Cantarel B.L."/>
            <person name="Chiu R."/>
            <person name="Coutinho P.M."/>
            <person name="Feau N."/>
            <person name="Field M."/>
            <person name="Frey P."/>
            <person name="Gelhaye E."/>
            <person name="Goldberg J."/>
            <person name="Grabherr M.G."/>
            <person name="Kodira C.D."/>
            <person name="Kohler A."/>
            <person name="Kuees U."/>
            <person name="Lindquist E.A."/>
            <person name="Lucas S.M."/>
            <person name="Mago R."/>
            <person name="Mauceli E."/>
            <person name="Morin E."/>
            <person name="Murat C."/>
            <person name="Pangilinan J.L."/>
            <person name="Park R."/>
            <person name="Pearson M."/>
            <person name="Quesneville H."/>
            <person name="Rouhier N."/>
            <person name="Sakthikumar S."/>
            <person name="Salamov A.A."/>
            <person name="Schmutz J."/>
            <person name="Selles B."/>
            <person name="Shapiro H."/>
            <person name="Tanguay P."/>
            <person name="Tuskan G.A."/>
            <person name="Henrissat B."/>
            <person name="Van de Peer Y."/>
            <person name="Rouze P."/>
            <person name="Ellis J.G."/>
            <person name="Dodds P.N."/>
            <person name="Schein J.E."/>
            <person name="Zhong S."/>
            <person name="Hamelin R.C."/>
            <person name="Grigoriev I.V."/>
            <person name="Szabo L.J."/>
            <person name="Martin F."/>
        </authorList>
    </citation>
    <scope>NUCLEOTIDE SEQUENCE [LARGE SCALE GENOMIC DNA]</scope>
    <source>
        <strain evidence="2">98AG31 / pathotype 3-4-7</strain>
    </source>
</reference>
<dbReference type="AlphaFoldDB" id="F4SEL2"/>
<sequence length="578" mass="67960">MLLYIEIWKLSYVFSTLFHTHFGLVKGRFSNKDFEEGLSNVKSHKDIQYSDSPLLSTNFLEFSPKDVTSTSNFIDYCPFIQSWEDSTKTSETGGLSTDNTRGIHEDIEISIHHQHKESKMEGNEMKMYNEEEVKLSNLLREFDSVNHLNFLPLPECIYKDIEEQFHPKDISKDPQTIGPQLKITTHNDQHQVPFTPDHIVSHVPNMEADNLISESRLDLSYLSNSMGEFVTEGHPMPAPEINGELRRKQDETKVPQGIQFQPQSLNQPETQKPVYNMWKKRKNRNLKSLLRIHNELDRYQEALVSNNLISSKQYIPNEQGLLKKRRKTKRIHFSNALGSGNDFKHNVVFTENRVFKGVVQQVHNVVPEAKRTYKQETAHEDTSIYRNQARTSFDHLIEKHVIPFMTELEEFFETGMDMSHRKYKSRPHLINRLRLMTHEFLLFLVKVNFTFDPEGKELNNTLLEGYKWLINIWKSIPIESYIYNHAPNFNQLHEAYNSTATVEETLISRVMGLNLFARSQHMFMAYLSLNWIQRFRPKWFEILNIKSKDKLEKISIHNPNFHLFKDFLKLVNNVEISE</sequence>
<keyword evidence="2" id="KW-1185">Reference proteome</keyword>
<dbReference type="KEGG" id="mlr:MELLADRAFT_70341"/>
<dbReference type="VEuPathDB" id="FungiDB:MELLADRAFT_70341"/>
<name>F4SEL2_MELLP</name>
<dbReference type="EMBL" id="GL883495">
    <property type="protein sequence ID" value="EGF96914.1"/>
    <property type="molecule type" value="Genomic_DNA"/>
</dbReference>
<accession>F4SEL2</accession>
<dbReference type="GeneID" id="18931497"/>
<proteinExistence type="predicted"/>
<dbReference type="InParanoid" id="F4SEL2"/>
<dbReference type="RefSeq" id="XP_007419815.1">
    <property type="nucleotide sequence ID" value="XM_007419753.1"/>
</dbReference>